<proteinExistence type="predicted"/>
<dbReference type="AlphaFoldDB" id="A0A919J6Y3"/>
<dbReference type="SUPFAM" id="SSF89392">
    <property type="entry name" value="Prokaryotic lipoproteins and lipoprotein localization factors"/>
    <property type="match status" value="1"/>
</dbReference>
<organism evidence="2 3">
    <name type="scientific">Paractinoplanes ferrugineus</name>
    <dbReference type="NCBI Taxonomy" id="113564"/>
    <lineage>
        <taxon>Bacteria</taxon>
        <taxon>Bacillati</taxon>
        <taxon>Actinomycetota</taxon>
        <taxon>Actinomycetes</taxon>
        <taxon>Micromonosporales</taxon>
        <taxon>Micromonosporaceae</taxon>
        <taxon>Paractinoplanes</taxon>
    </lineage>
</organism>
<evidence type="ECO:0000313" key="3">
    <source>
        <dbReference type="Proteomes" id="UP000598174"/>
    </source>
</evidence>
<sequence>MAGCTDPSTGGPSTSTTPTKTPTAELADAASRLKNDTFKMTMTIKIDTTDARLDGAMDPTQKIGAFTATTQRNGGTSTIEWRILDTVVYLKSSTPSLASNKDKPWRRVSPAEAGSLAEGFDGAKMANPLTQAVSVQRTSARHFTGTFSTAAVATALSLPTPSTSSGATTAPTVAFTADLDDQGRLTRYHLDVPRTKGGTYPLDLAYSDFGTPVTVQAPPAEQIAGTR</sequence>
<gene>
    <name evidence="2" type="ORF">Afe05nite_74650</name>
</gene>
<feature type="region of interest" description="Disordered" evidence="1">
    <location>
        <begin position="1"/>
        <end position="25"/>
    </location>
</feature>
<name>A0A919J6Y3_9ACTN</name>
<reference evidence="2" key="1">
    <citation type="submission" date="2021-01" db="EMBL/GenBank/DDBJ databases">
        <title>Whole genome shotgun sequence of Actinoplanes ferrugineus NBRC 15555.</title>
        <authorList>
            <person name="Komaki H."/>
            <person name="Tamura T."/>
        </authorList>
    </citation>
    <scope>NUCLEOTIDE SEQUENCE</scope>
    <source>
        <strain evidence="2">NBRC 15555</strain>
    </source>
</reference>
<keyword evidence="3" id="KW-1185">Reference proteome</keyword>
<evidence type="ECO:0000313" key="2">
    <source>
        <dbReference type="EMBL" id="GIE15625.1"/>
    </source>
</evidence>
<comment type="caution">
    <text evidence="2">The sequence shown here is derived from an EMBL/GenBank/DDBJ whole genome shotgun (WGS) entry which is preliminary data.</text>
</comment>
<accession>A0A919J6Y3</accession>
<dbReference type="Proteomes" id="UP000598174">
    <property type="component" value="Unassembled WGS sequence"/>
</dbReference>
<dbReference type="InterPro" id="IPR029046">
    <property type="entry name" value="LolA/LolB/LppX"/>
</dbReference>
<evidence type="ECO:0000256" key="1">
    <source>
        <dbReference type="SAM" id="MobiDB-lite"/>
    </source>
</evidence>
<dbReference type="EMBL" id="BOMM01000070">
    <property type="protein sequence ID" value="GIE15625.1"/>
    <property type="molecule type" value="Genomic_DNA"/>
</dbReference>
<feature type="compositionally biased region" description="Low complexity" evidence="1">
    <location>
        <begin position="1"/>
        <end position="23"/>
    </location>
</feature>
<protein>
    <recommendedName>
        <fullName evidence="4">LppX_LprAFG lipoprotein</fullName>
    </recommendedName>
</protein>
<evidence type="ECO:0008006" key="4">
    <source>
        <dbReference type="Google" id="ProtNLM"/>
    </source>
</evidence>
<dbReference type="Gene3D" id="2.50.20.20">
    <property type="match status" value="1"/>
</dbReference>